<evidence type="ECO:0000313" key="2">
    <source>
        <dbReference type="Proteomes" id="UP000830395"/>
    </source>
</evidence>
<keyword evidence="2" id="KW-1185">Reference proteome</keyword>
<comment type="caution">
    <text evidence="1">The sequence shown here is derived from an EMBL/GenBank/DDBJ whole genome shotgun (WGS) entry which is preliminary data.</text>
</comment>
<sequence>MQLAEEVAFWAFFTDNSLPLLVSLTHAKITIVTLLSMDLSSHECIAAWCKWRGECTCTGAYMPASMLGAVKAERGRVFLTPVGLGLSQWIRKVSSARGRAPEPISEPDLST</sequence>
<name>A0ACC5ZIB0_9TELE</name>
<dbReference type="EMBL" id="CM040999">
    <property type="protein sequence ID" value="MCJ8747322.1"/>
    <property type="molecule type" value="Genomic_DNA"/>
</dbReference>
<proteinExistence type="predicted"/>
<evidence type="ECO:0000313" key="1">
    <source>
        <dbReference type="EMBL" id="MCJ8747322.1"/>
    </source>
</evidence>
<reference evidence="1" key="1">
    <citation type="submission" date="2020-02" db="EMBL/GenBank/DDBJ databases">
        <title>Genome sequencing of the panga catfish, Pangasius djambal.</title>
        <authorList>
            <person name="Wen M."/>
            <person name="Zahm M."/>
            <person name="Roques C."/>
            <person name="Cabau C."/>
            <person name="Klopp C."/>
            <person name="Donnadieu C."/>
            <person name="Jouanno E."/>
            <person name="Avarre J.-C."/>
            <person name="Campet M."/>
            <person name="Ha T."/>
            <person name="Dugue R."/>
            <person name="Lampietro C."/>
            <person name="Louis A."/>
            <person name="Herpin A."/>
            <person name="Echchiki A."/>
            <person name="Berthelot C."/>
            <person name="Parey E."/>
            <person name="Roest-Crollius H."/>
            <person name="Braasch I."/>
            <person name="Postlethwait J.H."/>
            <person name="Bobe J."/>
            <person name="Montfort J."/>
            <person name="Bouchez O."/>
            <person name="Begum T."/>
            <person name="Schartl M."/>
            <person name="Gustiano R."/>
            <person name="Guiguen Y."/>
        </authorList>
    </citation>
    <scope>NUCLEOTIDE SEQUENCE</scope>
    <source>
        <strain evidence="1">Pdj_M5554</strain>
    </source>
</reference>
<protein>
    <submittedName>
        <fullName evidence="1">Uncharacterized protein</fullName>
    </submittedName>
</protein>
<accession>A0ACC5ZIB0</accession>
<dbReference type="Proteomes" id="UP000830395">
    <property type="component" value="Chromosome 25"/>
</dbReference>
<gene>
    <name evidence="1" type="ORF">PDJAM_G00152070</name>
</gene>
<organism evidence="1 2">
    <name type="scientific">Pangasius djambal</name>
    <dbReference type="NCBI Taxonomy" id="1691987"/>
    <lineage>
        <taxon>Eukaryota</taxon>
        <taxon>Metazoa</taxon>
        <taxon>Chordata</taxon>
        <taxon>Craniata</taxon>
        <taxon>Vertebrata</taxon>
        <taxon>Euteleostomi</taxon>
        <taxon>Actinopterygii</taxon>
        <taxon>Neopterygii</taxon>
        <taxon>Teleostei</taxon>
        <taxon>Ostariophysi</taxon>
        <taxon>Siluriformes</taxon>
        <taxon>Pangasiidae</taxon>
        <taxon>Pangasius</taxon>
    </lineage>
</organism>